<organism evidence="1 2">
    <name type="scientific">Bacteroides finegoldii</name>
    <dbReference type="NCBI Taxonomy" id="338188"/>
    <lineage>
        <taxon>Bacteria</taxon>
        <taxon>Pseudomonadati</taxon>
        <taxon>Bacteroidota</taxon>
        <taxon>Bacteroidia</taxon>
        <taxon>Bacteroidales</taxon>
        <taxon>Bacteroidaceae</taxon>
        <taxon>Bacteroides</taxon>
    </lineage>
</organism>
<evidence type="ECO:0000313" key="2">
    <source>
        <dbReference type="Proteomes" id="UP000095517"/>
    </source>
</evidence>
<dbReference type="AlphaFoldDB" id="A0A174D8T1"/>
<evidence type="ECO:0000313" key="1">
    <source>
        <dbReference type="EMBL" id="CUO21974.1"/>
    </source>
</evidence>
<reference evidence="1 2" key="1">
    <citation type="submission" date="2015-09" db="EMBL/GenBank/DDBJ databases">
        <authorList>
            <consortium name="Pathogen Informatics"/>
        </authorList>
    </citation>
    <scope>NUCLEOTIDE SEQUENCE [LARGE SCALE GENOMIC DNA]</scope>
    <source>
        <strain evidence="1 2">2789STDY5608840</strain>
    </source>
</reference>
<dbReference type="STRING" id="338188.ERS852397_01581"/>
<dbReference type="EMBL" id="CYZH01000007">
    <property type="protein sequence ID" value="CUO21974.1"/>
    <property type="molecule type" value="Genomic_DNA"/>
</dbReference>
<name>A0A174D8T1_9BACE</name>
<gene>
    <name evidence="1" type="ORF">ERS852397_01581</name>
</gene>
<proteinExistence type="predicted"/>
<dbReference type="Proteomes" id="UP000095517">
    <property type="component" value="Unassembled WGS sequence"/>
</dbReference>
<accession>A0A174D8T1</accession>
<protein>
    <submittedName>
        <fullName evidence="1">Uncharacterized protein</fullName>
    </submittedName>
</protein>
<sequence>MERGDKLLEISGALEYMQNHRIDDVTTLIENVTLTNKKGKAVKRCTYTLYMTEARNLNRIYCNEHIKGKAVMSIDIDQTGIKSTFERAIKEGIDYVEILFHSEEPFMTSRKFKKFANGYGRKHSRPNISATQQPTVRSYMELLRTGLLMNKEKEKGIKTDNIDLSSPCYLSDTRCKGWILEPVCPTYSGGNLLRTEIYTNVIPIRV</sequence>